<feature type="chain" id="PRO_5039579166" description="Secreted protein" evidence="1">
    <location>
        <begin position="20"/>
        <end position="117"/>
    </location>
</feature>
<accession>A0A9D4FTV3</accession>
<keyword evidence="3" id="KW-1185">Reference proteome</keyword>
<dbReference type="AlphaFoldDB" id="A0A9D4FTV3"/>
<reference evidence="2" key="1">
    <citation type="journal article" date="2019" name="bioRxiv">
        <title>The Genome of the Zebra Mussel, Dreissena polymorpha: A Resource for Invasive Species Research.</title>
        <authorList>
            <person name="McCartney M.A."/>
            <person name="Auch B."/>
            <person name="Kono T."/>
            <person name="Mallez S."/>
            <person name="Zhang Y."/>
            <person name="Obille A."/>
            <person name="Becker A."/>
            <person name="Abrahante J.E."/>
            <person name="Garbe J."/>
            <person name="Badalamenti J.P."/>
            <person name="Herman A."/>
            <person name="Mangelson H."/>
            <person name="Liachko I."/>
            <person name="Sullivan S."/>
            <person name="Sone E.D."/>
            <person name="Koren S."/>
            <person name="Silverstein K.A.T."/>
            <person name="Beckman K.B."/>
            <person name="Gohl D.M."/>
        </authorList>
    </citation>
    <scope>NUCLEOTIDE SEQUENCE</scope>
    <source>
        <strain evidence="2">Duluth1</strain>
        <tissue evidence="2">Whole animal</tissue>
    </source>
</reference>
<organism evidence="2 3">
    <name type="scientific">Dreissena polymorpha</name>
    <name type="common">Zebra mussel</name>
    <name type="synonym">Mytilus polymorpha</name>
    <dbReference type="NCBI Taxonomy" id="45954"/>
    <lineage>
        <taxon>Eukaryota</taxon>
        <taxon>Metazoa</taxon>
        <taxon>Spiralia</taxon>
        <taxon>Lophotrochozoa</taxon>
        <taxon>Mollusca</taxon>
        <taxon>Bivalvia</taxon>
        <taxon>Autobranchia</taxon>
        <taxon>Heteroconchia</taxon>
        <taxon>Euheterodonta</taxon>
        <taxon>Imparidentia</taxon>
        <taxon>Neoheterodontei</taxon>
        <taxon>Myida</taxon>
        <taxon>Dreissenoidea</taxon>
        <taxon>Dreissenidae</taxon>
        <taxon>Dreissena</taxon>
    </lineage>
</organism>
<feature type="signal peptide" evidence="1">
    <location>
        <begin position="1"/>
        <end position="19"/>
    </location>
</feature>
<evidence type="ECO:0000313" key="2">
    <source>
        <dbReference type="EMBL" id="KAH3803549.1"/>
    </source>
</evidence>
<evidence type="ECO:0000313" key="3">
    <source>
        <dbReference type="Proteomes" id="UP000828390"/>
    </source>
</evidence>
<comment type="caution">
    <text evidence="2">The sequence shown here is derived from an EMBL/GenBank/DDBJ whole genome shotgun (WGS) entry which is preliminary data.</text>
</comment>
<dbReference type="EMBL" id="JAIWYP010000006">
    <property type="protein sequence ID" value="KAH3803549.1"/>
    <property type="molecule type" value="Genomic_DNA"/>
</dbReference>
<evidence type="ECO:0008006" key="4">
    <source>
        <dbReference type="Google" id="ProtNLM"/>
    </source>
</evidence>
<reference evidence="2" key="2">
    <citation type="submission" date="2020-11" db="EMBL/GenBank/DDBJ databases">
        <authorList>
            <person name="McCartney M.A."/>
            <person name="Auch B."/>
            <person name="Kono T."/>
            <person name="Mallez S."/>
            <person name="Becker A."/>
            <person name="Gohl D.M."/>
            <person name="Silverstein K.A.T."/>
            <person name="Koren S."/>
            <person name="Bechman K.B."/>
            <person name="Herman A."/>
            <person name="Abrahante J.E."/>
            <person name="Garbe J."/>
        </authorList>
    </citation>
    <scope>NUCLEOTIDE SEQUENCE</scope>
    <source>
        <strain evidence="2">Duluth1</strain>
        <tissue evidence="2">Whole animal</tissue>
    </source>
</reference>
<proteinExistence type="predicted"/>
<sequence length="117" mass="12547">MWAATSSETIRMFGMAALAVVMFDAADIVDWLGCCKLKVGTLTGRGSRGTIPVLEPFEPLEPPFSASLSNCSKSIICLPLSPSSGLTDLGPFCVPAFHRAPLPLMLTEIKCDFIQKL</sequence>
<gene>
    <name evidence="2" type="ORF">DPMN_131812</name>
</gene>
<dbReference type="Proteomes" id="UP000828390">
    <property type="component" value="Unassembled WGS sequence"/>
</dbReference>
<protein>
    <recommendedName>
        <fullName evidence="4">Secreted protein</fullName>
    </recommendedName>
</protein>
<name>A0A9D4FTV3_DREPO</name>
<evidence type="ECO:0000256" key="1">
    <source>
        <dbReference type="SAM" id="SignalP"/>
    </source>
</evidence>
<keyword evidence="1" id="KW-0732">Signal</keyword>